<dbReference type="InterPro" id="IPR011330">
    <property type="entry name" value="Glyco_hydro/deAcase_b/a-brl"/>
</dbReference>
<dbReference type="SUPFAM" id="SSF88713">
    <property type="entry name" value="Glycoside hydrolase/deacetylase"/>
    <property type="match status" value="1"/>
</dbReference>
<dbReference type="Pfam" id="PF01522">
    <property type="entry name" value="Polysacc_deac_1"/>
    <property type="match status" value="1"/>
</dbReference>
<dbReference type="Proteomes" id="UP000177932">
    <property type="component" value="Unassembled WGS sequence"/>
</dbReference>
<accession>A0A1G2H4H8</accession>
<dbReference type="STRING" id="1802158.A2827_03735"/>
<dbReference type="GO" id="GO:0005975">
    <property type="term" value="P:carbohydrate metabolic process"/>
    <property type="evidence" value="ECO:0007669"/>
    <property type="project" value="InterPro"/>
</dbReference>
<dbReference type="PANTHER" id="PTHR47561:SF1">
    <property type="entry name" value="POLYSACCHARIDE DEACETYLASE FAMILY PROTEIN (AFU_ORTHOLOGUE AFUA_6G05030)"/>
    <property type="match status" value="1"/>
</dbReference>
<dbReference type="Gene3D" id="3.20.20.370">
    <property type="entry name" value="Glycoside hydrolase/deacetylase"/>
    <property type="match status" value="1"/>
</dbReference>
<dbReference type="PROSITE" id="PS51677">
    <property type="entry name" value="NODB"/>
    <property type="match status" value="1"/>
</dbReference>
<dbReference type="GO" id="GO:0016810">
    <property type="term" value="F:hydrolase activity, acting on carbon-nitrogen (but not peptide) bonds"/>
    <property type="evidence" value="ECO:0007669"/>
    <property type="project" value="InterPro"/>
</dbReference>
<protein>
    <recommendedName>
        <fullName evidence="1">NodB homology domain-containing protein</fullName>
    </recommendedName>
</protein>
<dbReference type="PANTHER" id="PTHR47561">
    <property type="entry name" value="POLYSACCHARIDE DEACETYLASE FAMILY PROTEIN (AFU_ORTHOLOGUE AFUA_6G05030)"/>
    <property type="match status" value="1"/>
</dbReference>
<dbReference type="AlphaFoldDB" id="A0A1G2H4H8"/>
<organism evidence="2 3">
    <name type="scientific">Candidatus Spechtbacteria bacterium RIFCSPHIGHO2_01_FULL_43_30</name>
    <dbReference type="NCBI Taxonomy" id="1802158"/>
    <lineage>
        <taxon>Bacteria</taxon>
        <taxon>Candidatus Spechtiibacteriota</taxon>
    </lineage>
</organism>
<evidence type="ECO:0000259" key="1">
    <source>
        <dbReference type="PROSITE" id="PS51677"/>
    </source>
</evidence>
<feature type="domain" description="NodB homology" evidence="1">
    <location>
        <begin position="2"/>
        <end position="252"/>
    </location>
</feature>
<proteinExistence type="predicted"/>
<dbReference type="InterPro" id="IPR002509">
    <property type="entry name" value="NODB_dom"/>
</dbReference>
<dbReference type="EMBL" id="MHOD01000032">
    <property type="protein sequence ID" value="OGZ57367.1"/>
    <property type="molecule type" value="Genomic_DNA"/>
</dbReference>
<sequence length="252" mass="28999">MKTCFLSIDIEHDRGTFKDKKFHGVAELDKALSLFEKHETPATLFVTGDVILKYPDKVKKWNERYEIASHSYSHEYFSNLSEIEKAGDIDKSLDLYRRILKTDPKGFRAPSHIIDGFTMKYLEKRGFLYDSSVVPHYPLLKKYRGYSGSAPKAPYNPDYSNIRKFGSMEILEIPVSGQILGIPLAGAWIRKVPMIAYRILFAINKPEFITFSMHSWDIAEDKNFSRKIEDTILLLKSNGYILKTGESILSQK</sequence>
<comment type="caution">
    <text evidence="2">The sequence shown here is derived from an EMBL/GenBank/DDBJ whole genome shotgun (WGS) entry which is preliminary data.</text>
</comment>
<evidence type="ECO:0000313" key="2">
    <source>
        <dbReference type="EMBL" id="OGZ57367.1"/>
    </source>
</evidence>
<evidence type="ECO:0000313" key="3">
    <source>
        <dbReference type="Proteomes" id="UP000177932"/>
    </source>
</evidence>
<reference evidence="2 3" key="1">
    <citation type="journal article" date="2016" name="Nat. Commun.">
        <title>Thousands of microbial genomes shed light on interconnected biogeochemical processes in an aquifer system.</title>
        <authorList>
            <person name="Anantharaman K."/>
            <person name="Brown C.T."/>
            <person name="Hug L.A."/>
            <person name="Sharon I."/>
            <person name="Castelle C.J."/>
            <person name="Probst A.J."/>
            <person name="Thomas B.C."/>
            <person name="Singh A."/>
            <person name="Wilkins M.J."/>
            <person name="Karaoz U."/>
            <person name="Brodie E.L."/>
            <person name="Williams K.H."/>
            <person name="Hubbard S.S."/>
            <person name="Banfield J.F."/>
        </authorList>
    </citation>
    <scope>NUCLEOTIDE SEQUENCE [LARGE SCALE GENOMIC DNA]</scope>
</reference>
<name>A0A1G2H4H8_9BACT</name>
<gene>
    <name evidence="2" type="ORF">A2827_03735</name>
</gene>